<dbReference type="HOGENOM" id="CLU_1243806_0_0_10"/>
<dbReference type="eggNOG" id="ENOG5030Y8F">
    <property type="taxonomic scope" value="Bacteria"/>
</dbReference>
<dbReference type="Gene3D" id="1.10.287.1490">
    <property type="match status" value="1"/>
</dbReference>
<feature type="chain" id="PRO_5003278556" evidence="2">
    <location>
        <begin position="22"/>
        <end position="222"/>
    </location>
</feature>
<dbReference type="STRING" id="755732.Fluta_1640"/>
<sequence length="222" mass="25291" precursor="true">MKSLFFLVLTVTCFLPTHFWAQEVKVTDEVIQFSSGIHEAVVVTIPFGKREAVEAQLKSELKSWKGKLSITGDEYVVIQGRLKAMGDKRHDTHAKIIESVNEIKVAFAVDLGGKFVNRMDHPTEYKHIYERVRLFGNKASAASVQVDLDTDKKALKSLEKEEKKLEKEIASSKKDVENYQKKIVESEKKIQTKQTELTAKQAEIKTQNAQITDRKKTVKKLK</sequence>
<dbReference type="KEGG" id="fte:Fluta_1640"/>
<dbReference type="Proteomes" id="UP000007463">
    <property type="component" value="Chromosome"/>
</dbReference>
<protein>
    <submittedName>
        <fullName evidence="3">Uncharacterized protein</fullName>
    </submittedName>
</protein>
<feature type="coiled-coil region" evidence="1">
    <location>
        <begin position="141"/>
        <end position="210"/>
    </location>
</feature>
<evidence type="ECO:0000256" key="1">
    <source>
        <dbReference type="SAM" id="Coils"/>
    </source>
</evidence>
<keyword evidence="4" id="KW-1185">Reference proteome</keyword>
<proteinExistence type="predicted"/>
<dbReference type="EMBL" id="CP002542">
    <property type="protein sequence ID" value="AEA43632.1"/>
    <property type="molecule type" value="Genomic_DNA"/>
</dbReference>
<evidence type="ECO:0000313" key="3">
    <source>
        <dbReference type="EMBL" id="AEA43632.1"/>
    </source>
</evidence>
<gene>
    <name evidence="3" type="ordered locus">Fluta_1640</name>
</gene>
<evidence type="ECO:0000256" key="2">
    <source>
        <dbReference type="SAM" id="SignalP"/>
    </source>
</evidence>
<organism evidence="3 4">
    <name type="scientific">Fluviicola taffensis (strain DSM 16823 / NCIMB 13979 / RW262)</name>
    <dbReference type="NCBI Taxonomy" id="755732"/>
    <lineage>
        <taxon>Bacteria</taxon>
        <taxon>Pseudomonadati</taxon>
        <taxon>Bacteroidota</taxon>
        <taxon>Flavobacteriia</taxon>
        <taxon>Flavobacteriales</taxon>
        <taxon>Crocinitomicaceae</taxon>
        <taxon>Fluviicola</taxon>
    </lineage>
</organism>
<feature type="signal peptide" evidence="2">
    <location>
        <begin position="1"/>
        <end position="21"/>
    </location>
</feature>
<accession>F2IG11</accession>
<keyword evidence="2" id="KW-0732">Signal</keyword>
<reference evidence="4" key="2">
    <citation type="submission" date="2011-02" db="EMBL/GenBank/DDBJ databases">
        <title>The complete genome of Fluviicola taffensis DSM 16823.</title>
        <authorList>
            <consortium name="US DOE Joint Genome Institute (JGI-PGF)"/>
            <person name="Lucas S."/>
            <person name="Copeland A."/>
            <person name="Lapidus A."/>
            <person name="Bruce D."/>
            <person name="Goodwin L."/>
            <person name="Pitluck S."/>
            <person name="Kyrpides N."/>
            <person name="Mavromatis K."/>
            <person name="Ivanova N."/>
            <person name="Mikhailova N."/>
            <person name="Pagani I."/>
            <person name="Chertkov O."/>
            <person name="Detter J.C."/>
            <person name="Han C."/>
            <person name="Tapia R."/>
            <person name="Land M."/>
            <person name="Hauser L."/>
            <person name="Markowitz V."/>
            <person name="Cheng J.-F."/>
            <person name="Hugenholtz P."/>
            <person name="Woyke T."/>
            <person name="Wu D."/>
            <person name="Tindall B."/>
            <person name="Pomrenke H.G."/>
            <person name="Brambilla E."/>
            <person name="Klenk H.-P."/>
            <person name="Eisen J.A."/>
        </authorList>
    </citation>
    <scope>NUCLEOTIDE SEQUENCE [LARGE SCALE GENOMIC DNA]</scope>
    <source>
        <strain evidence="4">DSM 16823 / RW262 / RW262</strain>
    </source>
</reference>
<dbReference type="RefSeq" id="WP_013686403.1">
    <property type="nucleotide sequence ID" value="NC_015321.1"/>
</dbReference>
<name>F2IG11_FLUTR</name>
<dbReference type="AlphaFoldDB" id="F2IG11"/>
<evidence type="ECO:0000313" key="4">
    <source>
        <dbReference type="Proteomes" id="UP000007463"/>
    </source>
</evidence>
<dbReference type="OrthoDB" id="1467860at2"/>
<keyword evidence="1" id="KW-0175">Coiled coil</keyword>
<reference evidence="3 4" key="1">
    <citation type="journal article" date="2011" name="Stand. Genomic Sci.">
        <title>Complete genome sequence of the gliding freshwater bacterium Fluviicola taffensis type strain (RW262).</title>
        <authorList>
            <person name="Woyke T."/>
            <person name="Chertkov O."/>
            <person name="Lapidus A."/>
            <person name="Nolan M."/>
            <person name="Lucas S."/>
            <person name="Del Rio T.G."/>
            <person name="Tice H."/>
            <person name="Cheng J.F."/>
            <person name="Tapia R."/>
            <person name="Han C."/>
            <person name="Goodwin L."/>
            <person name="Pitluck S."/>
            <person name="Liolios K."/>
            <person name="Pagani I."/>
            <person name="Ivanova N."/>
            <person name="Huntemann M."/>
            <person name="Mavromatis K."/>
            <person name="Mikhailova N."/>
            <person name="Pati A."/>
            <person name="Chen A."/>
            <person name="Palaniappan K."/>
            <person name="Land M."/>
            <person name="Hauser L."/>
            <person name="Brambilla E.M."/>
            <person name="Rohde M."/>
            <person name="Mwirichia R."/>
            <person name="Sikorski J."/>
            <person name="Tindall B.J."/>
            <person name="Goker M."/>
            <person name="Bristow J."/>
            <person name="Eisen J.A."/>
            <person name="Markowitz V."/>
            <person name="Hugenholtz P."/>
            <person name="Klenk H.P."/>
            <person name="Kyrpides N.C."/>
        </authorList>
    </citation>
    <scope>NUCLEOTIDE SEQUENCE [LARGE SCALE GENOMIC DNA]</scope>
    <source>
        <strain evidence="4">DSM 16823 / RW262 / RW262</strain>
    </source>
</reference>